<evidence type="ECO:0000313" key="5">
    <source>
        <dbReference type="Proteomes" id="UP000813444"/>
    </source>
</evidence>
<dbReference type="PANTHER" id="PTHR38118:SF2">
    <property type="entry name" value="CDP-ALCOHOL PHOSPHATIDYLTRANSFERASE PROTEIN"/>
    <property type="match status" value="1"/>
</dbReference>
<dbReference type="PANTHER" id="PTHR38118">
    <property type="entry name" value="ANCHORED CELL WALL PROTEIN 11-RELATED"/>
    <property type="match status" value="1"/>
</dbReference>
<evidence type="ECO:0000256" key="1">
    <source>
        <dbReference type="SAM" id="MobiDB-lite"/>
    </source>
</evidence>
<gene>
    <name evidence="4" type="ORF">B0I35DRAFT_274637</name>
</gene>
<evidence type="ECO:0000313" key="4">
    <source>
        <dbReference type="EMBL" id="KAH7313518.1"/>
    </source>
</evidence>
<dbReference type="AlphaFoldDB" id="A0A8K0WPN9"/>
<keyword evidence="5" id="KW-1185">Reference proteome</keyword>
<dbReference type="Pfam" id="PF24808">
    <property type="entry name" value="DUF7707"/>
    <property type="match status" value="1"/>
</dbReference>
<feature type="region of interest" description="Disordered" evidence="1">
    <location>
        <begin position="119"/>
        <end position="160"/>
    </location>
</feature>
<name>A0A8K0WPN9_9HYPO</name>
<feature type="signal peptide" evidence="2">
    <location>
        <begin position="1"/>
        <end position="18"/>
    </location>
</feature>
<sequence length="191" mass="20215">MLSLRTIAFALATGLVAAQVQYHIDPESIDISTREYWCDNELATCPSICEQFEPGTTDVNTCEPETLDFRCICGNGLAPNMTEYTVTLPFHICQEWGNQCVTACGRNNACASACREDHPCGARDPSRPNATTTSGAPTSTSTGPSLATNGNFDNAGGDDNDDRDSAATVAVGRTYGLAIVLGTLFAGFAML</sequence>
<evidence type="ECO:0000256" key="2">
    <source>
        <dbReference type="SAM" id="SignalP"/>
    </source>
</evidence>
<proteinExistence type="predicted"/>
<feature type="domain" description="DUF7707" evidence="3">
    <location>
        <begin position="22"/>
        <end position="125"/>
    </location>
</feature>
<dbReference type="EMBL" id="JAGPNK010000009">
    <property type="protein sequence ID" value="KAH7313518.1"/>
    <property type="molecule type" value="Genomic_DNA"/>
</dbReference>
<dbReference type="InterPro" id="IPR056124">
    <property type="entry name" value="DUF7707"/>
</dbReference>
<protein>
    <recommendedName>
        <fullName evidence="3">DUF7707 domain-containing protein</fullName>
    </recommendedName>
</protein>
<reference evidence="4" key="1">
    <citation type="journal article" date="2021" name="Nat. Commun.">
        <title>Genetic determinants of endophytism in the Arabidopsis root mycobiome.</title>
        <authorList>
            <person name="Mesny F."/>
            <person name="Miyauchi S."/>
            <person name="Thiergart T."/>
            <person name="Pickel B."/>
            <person name="Atanasova L."/>
            <person name="Karlsson M."/>
            <person name="Huettel B."/>
            <person name="Barry K.W."/>
            <person name="Haridas S."/>
            <person name="Chen C."/>
            <person name="Bauer D."/>
            <person name="Andreopoulos W."/>
            <person name="Pangilinan J."/>
            <person name="LaButti K."/>
            <person name="Riley R."/>
            <person name="Lipzen A."/>
            <person name="Clum A."/>
            <person name="Drula E."/>
            <person name="Henrissat B."/>
            <person name="Kohler A."/>
            <person name="Grigoriev I.V."/>
            <person name="Martin F.M."/>
            <person name="Hacquard S."/>
        </authorList>
    </citation>
    <scope>NUCLEOTIDE SEQUENCE</scope>
    <source>
        <strain evidence="4">MPI-CAGE-CH-0235</strain>
    </source>
</reference>
<feature type="chain" id="PRO_5035455238" description="DUF7707 domain-containing protein" evidence="2">
    <location>
        <begin position="19"/>
        <end position="191"/>
    </location>
</feature>
<accession>A0A8K0WPN9</accession>
<comment type="caution">
    <text evidence="4">The sequence shown here is derived from an EMBL/GenBank/DDBJ whole genome shotgun (WGS) entry which is preliminary data.</text>
</comment>
<organism evidence="4 5">
    <name type="scientific">Stachybotrys elegans</name>
    <dbReference type="NCBI Taxonomy" id="80388"/>
    <lineage>
        <taxon>Eukaryota</taxon>
        <taxon>Fungi</taxon>
        <taxon>Dikarya</taxon>
        <taxon>Ascomycota</taxon>
        <taxon>Pezizomycotina</taxon>
        <taxon>Sordariomycetes</taxon>
        <taxon>Hypocreomycetidae</taxon>
        <taxon>Hypocreales</taxon>
        <taxon>Stachybotryaceae</taxon>
        <taxon>Stachybotrys</taxon>
    </lineage>
</organism>
<feature type="compositionally biased region" description="Low complexity" evidence="1">
    <location>
        <begin position="130"/>
        <end position="155"/>
    </location>
</feature>
<keyword evidence="2" id="KW-0732">Signal</keyword>
<evidence type="ECO:0000259" key="3">
    <source>
        <dbReference type="Pfam" id="PF24808"/>
    </source>
</evidence>
<dbReference type="Proteomes" id="UP000813444">
    <property type="component" value="Unassembled WGS sequence"/>
</dbReference>
<dbReference type="OrthoDB" id="2439692at2759"/>